<feature type="compositionally biased region" description="Basic and acidic residues" evidence="1">
    <location>
        <begin position="128"/>
        <end position="158"/>
    </location>
</feature>
<name>A0A9P4T7V0_CURKU</name>
<feature type="region of interest" description="Disordered" evidence="1">
    <location>
        <begin position="1"/>
        <end position="193"/>
    </location>
</feature>
<keyword evidence="3" id="KW-1185">Reference proteome</keyword>
<protein>
    <submittedName>
        <fullName evidence="2">Uncharacterized protein</fullName>
    </submittedName>
</protein>
<dbReference type="EMBL" id="SWKU01000021">
    <property type="protein sequence ID" value="KAF2997866.1"/>
    <property type="molecule type" value="Genomic_DNA"/>
</dbReference>
<evidence type="ECO:0000256" key="1">
    <source>
        <dbReference type="SAM" id="MobiDB-lite"/>
    </source>
</evidence>
<feature type="compositionally biased region" description="Low complexity" evidence="1">
    <location>
        <begin position="105"/>
        <end position="123"/>
    </location>
</feature>
<gene>
    <name evidence="2" type="ORF">E8E13_003011</name>
</gene>
<dbReference type="AlphaFoldDB" id="A0A9P4T7V0"/>
<dbReference type="Proteomes" id="UP000801428">
    <property type="component" value="Unassembled WGS sequence"/>
</dbReference>
<sequence length="229" mass="24405">MSNTKDHPSPPSSLYGHEEAPADDSTQPSGSSSSNIPIARTPRPFRTYEVNSTPYRSEVTSSPRGPNNISDAGYGSVTTVIHIGNGQIPEQQSQVTNTSSGQGAGNNEGPSSSGPAGSSESASVQDDQIQREAESENRQDDRWAGFHEVDFEGFDSRSNRQPTTSIDSQNNVGRSSHSLDFDNDTNMGPFPGALTTELRIESSVKPTVKSIAESTVEHAVEPTIVHNSS</sequence>
<feature type="compositionally biased region" description="Polar residues" evidence="1">
    <location>
        <begin position="49"/>
        <end position="70"/>
    </location>
</feature>
<evidence type="ECO:0000313" key="2">
    <source>
        <dbReference type="EMBL" id="KAF2997866.1"/>
    </source>
</evidence>
<organism evidence="2 3">
    <name type="scientific">Curvularia kusanoi</name>
    <name type="common">Cochliobolus kusanoi</name>
    <dbReference type="NCBI Taxonomy" id="90978"/>
    <lineage>
        <taxon>Eukaryota</taxon>
        <taxon>Fungi</taxon>
        <taxon>Dikarya</taxon>
        <taxon>Ascomycota</taxon>
        <taxon>Pezizomycotina</taxon>
        <taxon>Dothideomycetes</taxon>
        <taxon>Pleosporomycetidae</taxon>
        <taxon>Pleosporales</taxon>
        <taxon>Pleosporineae</taxon>
        <taxon>Pleosporaceae</taxon>
        <taxon>Curvularia</taxon>
    </lineage>
</organism>
<comment type="caution">
    <text evidence="2">The sequence shown here is derived from an EMBL/GenBank/DDBJ whole genome shotgun (WGS) entry which is preliminary data.</text>
</comment>
<feature type="compositionally biased region" description="Polar residues" evidence="1">
    <location>
        <begin position="88"/>
        <end position="101"/>
    </location>
</feature>
<evidence type="ECO:0000313" key="3">
    <source>
        <dbReference type="Proteomes" id="UP000801428"/>
    </source>
</evidence>
<proteinExistence type="predicted"/>
<reference evidence="2" key="1">
    <citation type="submission" date="2019-04" db="EMBL/GenBank/DDBJ databases">
        <title>Sequencing of skin fungus with MAO and IRED activity.</title>
        <authorList>
            <person name="Marsaioli A.J."/>
            <person name="Bonatto J.M.C."/>
            <person name="Reis Junior O."/>
        </authorList>
    </citation>
    <scope>NUCLEOTIDE SEQUENCE</scope>
    <source>
        <strain evidence="2">30M1</strain>
    </source>
</reference>
<feature type="compositionally biased region" description="Polar residues" evidence="1">
    <location>
        <begin position="159"/>
        <end position="178"/>
    </location>
</feature>
<accession>A0A9P4T7V0</accession>